<keyword evidence="3" id="KW-0732">Signal</keyword>
<evidence type="ECO:0000313" key="4">
    <source>
        <dbReference type="EMBL" id="EAW13741.1"/>
    </source>
</evidence>
<reference evidence="4 5" key="1">
    <citation type="journal article" date="2008" name="PLoS Genet.">
        <title>Genomic islands in the pathogenic filamentous fungus Aspergillus fumigatus.</title>
        <authorList>
            <person name="Fedorova N.D."/>
            <person name="Khaldi N."/>
            <person name="Joardar V.S."/>
            <person name="Maiti R."/>
            <person name="Amedeo P."/>
            <person name="Anderson M.J."/>
            <person name="Crabtree J."/>
            <person name="Silva J.C."/>
            <person name="Badger J.H."/>
            <person name="Albarraq A."/>
            <person name="Angiuoli S."/>
            <person name="Bussey H."/>
            <person name="Bowyer P."/>
            <person name="Cotty P.J."/>
            <person name="Dyer P.S."/>
            <person name="Egan A."/>
            <person name="Galens K."/>
            <person name="Fraser-Liggett C.M."/>
            <person name="Haas B.J."/>
            <person name="Inman J.M."/>
            <person name="Kent R."/>
            <person name="Lemieux S."/>
            <person name="Malavazi I."/>
            <person name="Orvis J."/>
            <person name="Roemer T."/>
            <person name="Ronning C.M."/>
            <person name="Sundaram J.P."/>
            <person name="Sutton G."/>
            <person name="Turner G."/>
            <person name="Venter J.C."/>
            <person name="White O.R."/>
            <person name="Whitty B.R."/>
            <person name="Youngman P."/>
            <person name="Wolfe K.H."/>
            <person name="Goldman G.H."/>
            <person name="Wortman J.R."/>
            <person name="Jiang B."/>
            <person name="Denning D.W."/>
            <person name="Nierman W.C."/>
        </authorList>
    </citation>
    <scope>NUCLEOTIDE SEQUENCE [LARGE SCALE GENOMIC DNA]</scope>
    <source>
        <strain evidence="5">ATCC 1007 / CBS 513.65 / DSM 816 / NCTC 3887 / NRRL 1</strain>
    </source>
</reference>
<dbReference type="SUPFAM" id="SSF102588">
    <property type="entry name" value="LmbE-like"/>
    <property type="match status" value="1"/>
</dbReference>
<dbReference type="Pfam" id="PF02585">
    <property type="entry name" value="PIG-L"/>
    <property type="match status" value="1"/>
</dbReference>
<dbReference type="GeneID" id="4707234"/>
<gene>
    <name evidence="4" type="ORF">ACLA_044610</name>
</gene>
<name>A1C8V4_ASPCL</name>
<evidence type="ECO:0000313" key="5">
    <source>
        <dbReference type="Proteomes" id="UP000006701"/>
    </source>
</evidence>
<dbReference type="KEGG" id="act:ACLA_044610"/>
<protein>
    <recommendedName>
        <fullName evidence="2">N-acetylglucosaminylphosphatidylinositol deacetylase</fullName>
        <ecNumber evidence="2">3.5.1.89</ecNumber>
    </recommendedName>
</protein>
<dbReference type="GO" id="GO:0005783">
    <property type="term" value="C:endoplasmic reticulum"/>
    <property type="evidence" value="ECO:0007669"/>
    <property type="project" value="TreeGrafter"/>
</dbReference>
<comment type="similarity">
    <text evidence="1">Belongs to the PIGL family.</text>
</comment>
<dbReference type="EC" id="3.5.1.89" evidence="2"/>
<proteinExistence type="inferred from homology"/>
<dbReference type="PANTHER" id="PTHR12993">
    <property type="entry name" value="N-ACETYLGLUCOSAMINYL-PHOSPHATIDYLINOSITOL DE-N-ACETYLASE-RELATED"/>
    <property type="match status" value="1"/>
</dbReference>
<evidence type="ECO:0000256" key="2">
    <source>
        <dbReference type="ARBA" id="ARBA00012176"/>
    </source>
</evidence>
<dbReference type="InterPro" id="IPR003737">
    <property type="entry name" value="GlcNAc_PI_deacetylase-related"/>
</dbReference>
<dbReference type="Gene3D" id="3.40.50.10320">
    <property type="entry name" value="LmbE-like"/>
    <property type="match status" value="1"/>
</dbReference>
<dbReference type="PANTHER" id="PTHR12993:SF23">
    <property type="entry name" value="N-ACETYLGLUCOSAMINYLPHOSPHATIDYLINOSITOL DEACETYLASE"/>
    <property type="match status" value="1"/>
</dbReference>
<dbReference type="OMA" id="HYATGYF"/>
<feature type="signal peptide" evidence="3">
    <location>
        <begin position="1"/>
        <end position="21"/>
    </location>
</feature>
<keyword evidence="5" id="KW-1185">Reference proteome</keyword>
<dbReference type="STRING" id="344612.A1C8V4"/>
<dbReference type="InterPro" id="IPR024078">
    <property type="entry name" value="LmbE-like_dom_sf"/>
</dbReference>
<dbReference type="HOGENOM" id="CLU_066463_0_0_1"/>
<accession>A1C8V4</accession>
<dbReference type="EMBL" id="DS027046">
    <property type="protein sequence ID" value="EAW13741.1"/>
    <property type="molecule type" value="Genomic_DNA"/>
</dbReference>
<dbReference type="RefSeq" id="XP_001275167.1">
    <property type="nucleotide sequence ID" value="XM_001275166.1"/>
</dbReference>
<evidence type="ECO:0000256" key="1">
    <source>
        <dbReference type="ARBA" id="ARBA00006066"/>
    </source>
</evidence>
<dbReference type="eggNOG" id="ENOG502RYDG">
    <property type="taxonomic scope" value="Eukaryota"/>
</dbReference>
<dbReference type="GO" id="GO:0000225">
    <property type="term" value="F:N-acetylglucosaminylphosphatidylinositol deacetylase activity"/>
    <property type="evidence" value="ECO:0007669"/>
    <property type="project" value="UniProtKB-EC"/>
</dbReference>
<sequence length="277" mass="30465">MRSYTLLSAVTLLGLSSLTATQTLNIVAHQDDDLLFQNPQIIHDITAGRRVRTVYLTAGDAGKDSTYWTSRQTGALEAYAAMAGVPSHWDESDAGVQGKDIPLYTLRDRPISIAFMHMPDGSVDGDGFGTTGHETLEKLWKDKIPSIRTIDESGTRYTRAELLNALTQIINDFNPDSINSLDFIHGYGTGDHSDHTAAGLFANESAKPSRFLGDVMAYRGYPIKNEPANVAGKDLDAKKAAFYTYGNYDSLVCASDQSCVGKEYELWLTRQYIANYT</sequence>
<organism evidence="4 5">
    <name type="scientific">Aspergillus clavatus (strain ATCC 1007 / CBS 513.65 / DSM 816 / NCTC 3887 / NRRL 1 / QM 1276 / 107)</name>
    <dbReference type="NCBI Taxonomy" id="344612"/>
    <lineage>
        <taxon>Eukaryota</taxon>
        <taxon>Fungi</taxon>
        <taxon>Dikarya</taxon>
        <taxon>Ascomycota</taxon>
        <taxon>Pezizomycotina</taxon>
        <taxon>Eurotiomycetes</taxon>
        <taxon>Eurotiomycetidae</taxon>
        <taxon>Eurotiales</taxon>
        <taxon>Aspergillaceae</taxon>
        <taxon>Aspergillus</taxon>
        <taxon>Aspergillus subgen. Fumigati</taxon>
    </lineage>
</organism>
<dbReference type="VEuPathDB" id="FungiDB:ACLA_044610"/>
<feature type="chain" id="PRO_5002633377" description="N-acetylglucosaminylphosphatidylinositol deacetylase" evidence="3">
    <location>
        <begin position="22"/>
        <end position="277"/>
    </location>
</feature>
<dbReference type="OrthoDB" id="203440at2759"/>
<dbReference type="AlphaFoldDB" id="A1C8V4"/>
<dbReference type="Proteomes" id="UP000006701">
    <property type="component" value="Unassembled WGS sequence"/>
</dbReference>
<evidence type="ECO:0000256" key="3">
    <source>
        <dbReference type="SAM" id="SignalP"/>
    </source>
</evidence>